<keyword evidence="1" id="KW-1133">Transmembrane helix</keyword>
<accession>A0A0S4TPT8</accession>
<evidence type="ECO:0008006" key="3">
    <source>
        <dbReference type="Google" id="ProtNLM"/>
    </source>
</evidence>
<name>A0A0S4TPT8_RALSL</name>
<keyword evidence="1" id="KW-0812">Transmembrane</keyword>
<sequence length="37" mass="4399">MRQHLSWSGDSHWRMPRWLLFPAAVVSALIFKYLARA</sequence>
<evidence type="ECO:0000256" key="1">
    <source>
        <dbReference type="SAM" id="Phobius"/>
    </source>
</evidence>
<evidence type="ECO:0000313" key="2">
    <source>
        <dbReference type="EMBL" id="CUV12058.1"/>
    </source>
</evidence>
<dbReference type="AlphaFoldDB" id="A0A0S4TPT8"/>
<feature type="transmembrane region" description="Helical" evidence="1">
    <location>
        <begin position="15"/>
        <end position="35"/>
    </location>
</feature>
<proteinExistence type="predicted"/>
<gene>
    <name evidence="2" type="ORF">RUN39_v1_300046</name>
</gene>
<keyword evidence="1" id="KW-0472">Membrane</keyword>
<reference evidence="2" key="1">
    <citation type="submission" date="2015-10" db="EMBL/GenBank/DDBJ databases">
        <authorList>
            <person name="Gilbert D.G."/>
        </authorList>
    </citation>
    <scope>NUCLEOTIDE SEQUENCE</scope>
    <source>
        <strain evidence="2">Phyl III-seqv23</strain>
    </source>
</reference>
<protein>
    <recommendedName>
        <fullName evidence="3">Transmembrane protein</fullName>
    </recommendedName>
</protein>
<organism evidence="2">
    <name type="scientific">Ralstonia solanacearum</name>
    <name type="common">Pseudomonas solanacearum</name>
    <dbReference type="NCBI Taxonomy" id="305"/>
    <lineage>
        <taxon>Bacteria</taxon>
        <taxon>Pseudomonadati</taxon>
        <taxon>Pseudomonadota</taxon>
        <taxon>Betaproteobacteria</taxon>
        <taxon>Burkholderiales</taxon>
        <taxon>Burkholderiaceae</taxon>
        <taxon>Ralstonia</taxon>
        <taxon>Ralstonia solanacearum species complex</taxon>
    </lineage>
</organism>
<dbReference type="EMBL" id="LN899819">
    <property type="protein sequence ID" value="CUV12058.1"/>
    <property type="molecule type" value="Genomic_DNA"/>
</dbReference>